<accession>A0A6N7VSC6</accession>
<evidence type="ECO:0000313" key="1">
    <source>
        <dbReference type="EMBL" id="MSS76973.1"/>
    </source>
</evidence>
<sequence length="343" mass="41339">MKFINLSDVHLSDSFDFESSYSNIIRRSKWDSFKDILESNKDVDFALISGDLYERDYFMSKDYDRLFRIIENFGKNIYYVTGNHDYIDRKNDFFFENKPQNLYIFGSERIEFYEYKNVRIYGISYDDRIFSKRFNYSINLNKNYYNIGIFHGEITNINSTYLSLDLERLKKIGFNYVGLGHIHKKTNFNNNIYYVGSIEPQSFKDKGKFGYIKYDNGDFFFKESSKLEFLELNEDLSDYRNMDHMIDSIRDMFKGDYVFLRLKLDNYDLFDINEKKLRKELDLIYIELVYKKSLSYYNDLIKKYPNTILQDFYDSLLSLDEDEKVKERALEIGIDAILRSRDV</sequence>
<dbReference type="GO" id="GO:0004527">
    <property type="term" value="F:exonuclease activity"/>
    <property type="evidence" value="ECO:0007669"/>
    <property type="project" value="UniProtKB-KW"/>
</dbReference>
<dbReference type="EMBL" id="VULQ01000001">
    <property type="protein sequence ID" value="MSS76973.1"/>
    <property type="molecule type" value="Genomic_DNA"/>
</dbReference>
<protein>
    <submittedName>
        <fullName evidence="1">DNA repair exonuclease</fullName>
    </submittedName>
</protein>
<keyword evidence="1" id="KW-0269">Exonuclease</keyword>
<evidence type="ECO:0000313" key="2">
    <source>
        <dbReference type="Proteomes" id="UP000441925"/>
    </source>
</evidence>
<dbReference type="Gene3D" id="3.60.21.10">
    <property type="match status" value="1"/>
</dbReference>
<gene>
    <name evidence="1" type="ORF">FYJ26_00730</name>
</gene>
<dbReference type="Proteomes" id="UP000441925">
    <property type="component" value="Unassembled WGS sequence"/>
</dbReference>
<name>A0A6N7VSC6_9FIRM</name>
<proteinExistence type="predicted"/>
<dbReference type="InterPro" id="IPR050535">
    <property type="entry name" value="DNA_Repair-Maintenance_Comp"/>
</dbReference>
<organism evidence="1 2">
    <name type="scientific">Anaerococcus porci</name>
    <dbReference type="NCBI Taxonomy" id="2652269"/>
    <lineage>
        <taxon>Bacteria</taxon>
        <taxon>Bacillati</taxon>
        <taxon>Bacillota</taxon>
        <taxon>Tissierellia</taxon>
        <taxon>Tissierellales</taxon>
        <taxon>Peptoniphilaceae</taxon>
        <taxon>Anaerococcus</taxon>
    </lineage>
</organism>
<keyword evidence="1" id="KW-0378">Hydrolase</keyword>
<keyword evidence="2" id="KW-1185">Reference proteome</keyword>
<keyword evidence="1" id="KW-0540">Nuclease</keyword>
<dbReference type="AlphaFoldDB" id="A0A6N7VSC6"/>
<comment type="caution">
    <text evidence="1">The sequence shown here is derived from an EMBL/GenBank/DDBJ whole genome shotgun (WGS) entry which is preliminary data.</text>
</comment>
<dbReference type="InterPro" id="IPR029052">
    <property type="entry name" value="Metallo-depent_PP-like"/>
</dbReference>
<dbReference type="RefSeq" id="WP_154538827.1">
    <property type="nucleotide sequence ID" value="NZ_JAXDSU010000100.1"/>
</dbReference>
<dbReference type="SUPFAM" id="SSF56300">
    <property type="entry name" value="Metallo-dependent phosphatases"/>
    <property type="match status" value="1"/>
</dbReference>
<reference evidence="1 2" key="1">
    <citation type="submission" date="2019-08" db="EMBL/GenBank/DDBJ databases">
        <title>In-depth cultivation of the pig gut microbiome towards novel bacterial diversity and tailored functional studies.</title>
        <authorList>
            <person name="Wylensek D."/>
            <person name="Hitch T.C.A."/>
            <person name="Clavel T."/>
        </authorList>
    </citation>
    <scope>NUCLEOTIDE SEQUENCE [LARGE SCALE GENOMIC DNA]</scope>
    <source>
        <strain evidence="1 2">WCA-380-WT-2B</strain>
    </source>
</reference>
<dbReference type="PANTHER" id="PTHR30337">
    <property type="entry name" value="COMPONENT OF ATP-DEPENDENT DSDNA EXONUCLEASE"/>
    <property type="match status" value="1"/>
</dbReference>